<dbReference type="PROSITE" id="PS50005">
    <property type="entry name" value="TPR"/>
    <property type="match status" value="1"/>
</dbReference>
<dbReference type="RefSeq" id="WP_176006187.1">
    <property type="nucleotide sequence ID" value="NZ_JABWMI010000011.1"/>
</dbReference>
<dbReference type="EMBL" id="JACBJI010000004">
    <property type="protein sequence ID" value="NYA71376.1"/>
    <property type="molecule type" value="Genomic_DNA"/>
</dbReference>
<dbReference type="InterPro" id="IPR019734">
    <property type="entry name" value="TPR_rpt"/>
</dbReference>
<evidence type="ECO:0000256" key="20">
    <source>
        <dbReference type="SAM" id="Phobius"/>
    </source>
</evidence>
<keyword evidence="8" id="KW-0597">Phosphoprotein</keyword>
<dbReference type="InterPro" id="IPR050482">
    <property type="entry name" value="Sensor_HK_TwoCompSys"/>
</dbReference>
<reference evidence="22 23" key="1">
    <citation type="submission" date="2020-07" db="EMBL/GenBank/DDBJ databases">
        <authorList>
            <person name="Sun Q."/>
        </authorList>
    </citation>
    <scope>NUCLEOTIDE SEQUENCE [LARGE SCALE GENOMIC DNA]</scope>
    <source>
        <strain evidence="22 23">MAH-1</strain>
    </source>
</reference>
<dbReference type="GO" id="GO:0005737">
    <property type="term" value="C:cytoplasm"/>
    <property type="evidence" value="ECO:0007669"/>
    <property type="project" value="UniProtKB-SubCell"/>
</dbReference>
<evidence type="ECO:0000256" key="9">
    <source>
        <dbReference type="ARBA" id="ARBA00022679"/>
    </source>
</evidence>
<dbReference type="SMART" id="SM00387">
    <property type="entry name" value="HATPase_c"/>
    <property type="match status" value="1"/>
</dbReference>
<dbReference type="SMART" id="SM00028">
    <property type="entry name" value="TPR"/>
    <property type="match status" value="4"/>
</dbReference>
<keyword evidence="19" id="KW-0802">TPR repeat</keyword>
<dbReference type="AlphaFoldDB" id="A0A7Y8Y2P2"/>
<evidence type="ECO:0000256" key="14">
    <source>
        <dbReference type="ARBA" id="ARBA00023004"/>
    </source>
</evidence>
<evidence type="ECO:0000256" key="7">
    <source>
        <dbReference type="ARBA" id="ARBA00022490"/>
    </source>
</evidence>
<organism evidence="22 23">
    <name type="scientific">Flavobacterium agri</name>
    <dbReference type="NCBI Taxonomy" id="2743471"/>
    <lineage>
        <taxon>Bacteria</taxon>
        <taxon>Pseudomonadati</taxon>
        <taxon>Bacteroidota</taxon>
        <taxon>Flavobacteriia</taxon>
        <taxon>Flavobacteriales</taxon>
        <taxon>Flavobacteriaceae</taxon>
        <taxon>Flavobacterium</taxon>
    </lineage>
</organism>
<evidence type="ECO:0000256" key="8">
    <source>
        <dbReference type="ARBA" id="ARBA00022553"/>
    </source>
</evidence>
<dbReference type="PANTHER" id="PTHR24421">
    <property type="entry name" value="NITRATE/NITRITE SENSOR PROTEIN NARX-RELATED"/>
    <property type="match status" value="1"/>
</dbReference>
<dbReference type="Gene3D" id="3.30.565.10">
    <property type="entry name" value="Histidine kinase-like ATPase, C-terminal domain"/>
    <property type="match status" value="1"/>
</dbReference>
<keyword evidence="6" id="KW-0004">4Fe-4S</keyword>
<accession>A0A7Y8Y2P2</accession>
<dbReference type="EC" id="2.7.13.3" evidence="4"/>
<dbReference type="Gene3D" id="1.20.5.1930">
    <property type="match status" value="1"/>
</dbReference>
<keyword evidence="20" id="KW-0812">Transmembrane</keyword>
<comment type="function">
    <text evidence="17">Member of the two-component regulatory system NreB/NreC involved in the control of dissimilatory nitrate/nitrite reduction in response to oxygen. NreB functions as a direct oxygen sensor histidine kinase which is autophosphorylated, in the absence of oxygen, probably at the conserved histidine residue, and transfers its phosphate group probably to a conserved aspartate residue of NreC. NreB/NreC activates the expression of the nitrate (narGHJI) and nitrite (nir) reductase operons, as well as the putative nitrate transporter gene narT.</text>
</comment>
<dbReference type="GO" id="GO:0046983">
    <property type="term" value="F:protein dimerization activity"/>
    <property type="evidence" value="ECO:0007669"/>
    <property type="project" value="InterPro"/>
</dbReference>
<sequence length="690" mass="78187">MKVKGYILFFTVLVFSQCSKTPIGKESSSAKDSLKTYLSYANSDSLPLNERLKFNKKALAIVETEDLDSLRFAGLFKVANRFYNVGELGDYKRVSQNILIAAQKVDDTINVAKALLYLGDYYKNSVQSDSAIYYYDKASKFYRRLQSADDLANINLKKAEVYWNENDYSSSEFASLEALKFLRQSKDKQQVFEALTMLGLVSNARNDYDRAIEYLNKALEVVSENNLQYNDPRATTLNNIGNVYQNAKQNSLAIENFETALDDRSLKNNNPSLYAILLDNLAYSKFKLNPGSREIVPLFQQSISIKDSLNFTAGIIFTKCRLSEYYFEIGKKEDAVALAKEALALSEKNENATTKLTPLKQLSAYDSENSRLYSAEYIKINDSVQQAERRIQDKFARIQFETDEISLQKDKLEAKNRTLLLVFLGTVMIGLLLFVIRTQRAKNRELLLKQAQQKANEDIYNLMLAQQNKIEEGRIREKKRIAQELHDGVLSRLFGARLNLDSLNKMDGSEATDKRNNYLVELKNIEQDIREISHDLNREKFVLINNFVAILANLLEEQAANFTPEVETEIDEDIPWEKVGNTLKINIYRIVQEALQNVNKYANATKIKVLLEAQGSNLRLEVSDNGQGFSVSKKSKGIGLSNMVSRAEECDGQLEIKSKRGKGTTISITFPTENTPTADQPVVSGQPVIA</sequence>
<dbReference type="GO" id="GO:0046872">
    <property type="term" value="F:metal ion binding"/>
    <property type="evidence" value="ECO:0007669"/>
    <property type="project" value="UniProtKB-KW"/>
</dbReference>
<evidence type="ECO:0000256" key="16">
    <source>
        <dbReference type="ARBA" id="ARBA00023014"/>
    </source>
</evidence>
<evidence type="ECO:0000256" key="3">
    <source>
        <dbReference type="ARBA" id="ARBA00004496"/>
    </source>
</evidence>
<dbReference type="GO" id="GO:0000155">
    <property type="term" value="F:phosphorelay sensor kinase activity"/>
    <property type="evidence" value="ECO:0007669"/>
    <property type="project" value="InterPro"/>
</dbReference>
<comment type="subcellular location">
    <subcellularLocation>
        <location evidence="3">Cytoplasm</location>
    </subcellularLocation>
</comment>
<dbReference type="PRINTS" id="PR00344">
    <property type="entry name" value="BCTRLSENSOR"/>
</dbReference>
<keyword evidence="9" id="KW-0808">Transferase</keyword>
<evidence type="ECO:0000313" key="22">
    <source>
        <dbReference type="EMBL" id="NYA71376.1"/>
    </source>
</evidence>
<dbReference type="InterPro" id="IPR004358">
    <property type="entry name" value="Sig_transdc_His_kin-like_C"/>
</dbReference>
<evidence type="ECO:0000259" key="21">
    <source>
        <dbReference type="PROSITE" id="PS50109"/>
    </source>
</evidence>
<evidence type="ECO:0000256" key="4">
    <source>
        <dbReference type="ARBA" id="ARBA00012438"/>
    </source>
</evidence>
<evidence type="ECO:0000256" key="11">
    <source>
        <dbReference type="ARBA" id="ARBA00022741"/>
    </source>
</evidence>
<dbReference type="CDD" id="cd16917">
    <property type="entry name" value="HATPase_UhpB-NarQ-NarX-like"/>
    <property type="match status" value="1"/>
</dbReference>
<keyword evidence="13" id="KW-0067">ATP-binding</keyword>
<keyword evidence="20" id="KW-1133">Transmembrane helix</keyword>
<keyword evidence="16" id="KW-0411">Iron-sulfur</keyword>
<dbReference type="PROSITE" id="PS50109">
    <property type="entry name" value="HIS_KIN"/>
    <property type="match status" value="1"/>
</dbReference>
<dbReference type="InterPro" id="IPR036890">
    <property type="entry name" value="HATPase_C_sf"/>
</dbReference>
<keyword evidence="12 22" id="KW-0418">Kinase</keyword>
<dbReference type="InterPro" id="IPR003594">
    <property type="entry name" value="HATPase_dom"/>
</dbReference>
<dbReference type="PANTHER" id="PTHR24421:SF10">
    <property type="entry name" value="NITRATE_NITRITE SENSOR PROTEIN NARQ"/>
    <property type="match status" value="1"/>
</dbReference>
<dbReference type="Pfam" id="PF13181">
    <property type="entry name" value="TPR_8"/>
    <property type="match status" value="1"/>
</dbReference>
<evidence type="ECO:0000313" key="23">
    <source>
        <dbReference type="Proteomes" id="UP000535020"/>
    </source>
</evidence>
<dbReference type="Pfam" id="PF02518">
    <property type="entry name" value="HATPase_c"/>
    <property type="match status" value="1"/>
</dbReference>
<gene>
    <name evidence="22" type="ORF">HZF10_10620</name>
</gene>
<keyword evidence="23" id="KW-1185">Reference proteome</keyword>
<name>A0A7Y8Y2P2_9FLAO</name>
<evidence type="ECO:0000256" key="15">
    <source>
        <dbReference type="ARBA" id="ARBA00023012"/>
    </source>
</evidence>
<keyword evidence="20" id="KW-0472">Membrane</keyword>
<feature type="transmembrane region" description="Helical" evidence="20">
    <location>
        <begin position="418"/>
        <end position="436"/>
    </location>
</feature>
<evidence type="ECO:0000256" key="19">
    <source>
        <dbReference type="PROSITE-ProRule" id="PRU00339"/>
    </source>
</evidence>
<feature type="domain" description="Histidine kinase" evidence="21">
    <location>
        <begin position="587"/>
        <end position="674"/>
    </location>
</feature>
<comment type="catalytic activity">
    <reaction evidence="1">
        <text>ATP + protein L-histidine = ADP + protein N-phospho-L-histidine.</text>
        <dbReference type="EC" id="2.7.13.3"/>
    </reaction>
</comment>
<dbReference type="Proteomes" id="UP000535020">
    <property type="component" value="Unassembled WGS sequence"/>
</dbReference>
<dbReference type="InterPro" id="IPR011990">
    <property type="entry name" value="TPR-like_helical_dom_sf"/>
</dbReference>
<evidence type="ECO:0000256" key="1">
    <source>
        <dbReference type="ARBA" id="ARBA00000085"/>
    </source>
</evidence>
<keyword evidence="10" id="KW-0479">Metal-binding</keyword>
<evidence type="ECO:0000256" key="6">
    <source>
        <dbReference type="ARBA" id="ARBA00022485"/>
    </source>
</evidence>
<evidence type="ECO:0000256" key="18">
    <source>
        <dbReference type="ARBA" id="ARBA00030800"/>
    </source>
</evidence>
<dbReference type="InterPro" id="IPR005467">
    <property type="entry name" value="His_kinase_dom"/>
</dbReference>
<dbReference type="SUPFAM" id="SSF48452">
    <property type="entry name" value="TPR-like"/>
    <property type="match status" value="2"/>
</dbReference>
<keyword evidence="7" id="KW-0963">Cytoplasm</keyword>
<dbReference type="GO" id="GO:0051539">
    <property type="term" value="F:4 iron, 4 sulfur cluster binding"/>
    <property type="evidence" value="ECO:0007669"/>
    <property type="project" value="UniProtKB-KW"/>
</dbReference>
<keyword evidence="15" id="KW-0902">Two-component regulatory system</keyword>
<dbReference type="GO" id="GO:0016020">
    <property type="term" value="C:membrane"/>
    <property type="evidence" value="ECO:0007669"/>
    <property type="project" value="InterPro"/>
</dbReference>
<evidence type="ECO:0000256" key="17">
    <source>
        <dbReference type="ARBA" id="ARBA00024827"/>
    </source>
</evidence>
<comment type="caution">
    <text evidence="22">The sequence shown here is derived from an EMBL/GenBank/DDBJ whole genome shotgun (WGS) entry which is preliminary data.</text>
</comment>
<protein>
    <recommendedName>
        <fullName evidence="5">Oxygen sensor histidine kinase NreB</fullName>
        <ecNumber evidence="4">2.7.13.3</ecNumber>
    </recommendedName>
    <alternativeName>
        <fullName evidence="18">Nitrogen regulation protein B</fullName>
    </alternativeName>
</protein>
<dbReference type="Gene3D" id="1.25.40.10">
    <property type="entry name" value="Tetratricopeptide repeat domain"/>
    <property type="match status" value="1"/>
</dbReference>
<evidence type="ECO:0000256" key="5">
    <source>
        <dbReference type="ARBA" id="ARBA00017322"/>
    </source>
</evidence>
<evidence type="ECO:0000256" key="2">
    <source>
        <dbReference type="ARBA" id="ARBA00001966"/>
    </source>
</evidence>
<dbReference type="SUPFAM" id="SSF55874">
    <property type="entry name" value="ATPase domain of HSP90 chaperone/DNA topoisomerase II/histidine kinase"/>
    <property type="match status" value="1"/>
</dbReference>
<keyword evidence="14" id="KW-0408">Iron</keyword>
<dbReference type="GO" id="GO:0005524">
    <property type="term" value="F:ATP binding"/>
    <property type="evidence" value="ECO:0007669"/>
    <property type="project" value="UniProtKB-KW"/>
</dbReference>
<dbReference type="InterPro" id="IPR011712">
    <property type="entry name" value="Sig_transdc_His_kin_sub3_dim/P"/>
</dbReference>
<keyword evidence="11" id="KW-0547">Nucleotide-binding</keyword>
<evidence type="ECO:0000256" key="12">
    <source>
        <dbReference type="ARBA" id="ARBA00022777"/>
    </source>
</evidence>
<feature type="repeat" description="TPR" evidence="19">
    <location>
        <begin position="192"/>
        <end position="225"/>
    </location>
</feature>
<evidence type="ECO:0000256" key="13">
    <source>
        <dbReference type="ARBA" id="ARBA00022840"/>
    </source>
</evidence>
<comment type="cofactor">
    <cofactor evidence="2">
        <name>[4Fe-4S] cluster</name>
        <dbReference type="ChEBI" id="CHEBI:49883"/>
    </cofactor>
</comment>
<evidence type="ECO:0000256" key="10">
    <source>
        <dbReference type="ARBA" id="ARBA00022723"/>
    </source>
</evidence>
<dbReference type="Pfam" id="PF07730">
    <property type="entry name" value="HisKA_3"/>
    <property type="match status" value="1"/>
</dbReference>
<proteinExistence type="predicted"/>